<dbReference type="RefSeq" id="WP_379571841.1">
    <property type="nucleotide sequence ID" value="NZ_JBHSQK010000118.1"/>
</dbReference>
<feature type="region of interest" description="Disordered" evidence="1">
    <location>
        <begin position="124"/>
        <end position="152"/>
    </location>
</feature>
<feature type="region of interest" description="Disordered" evidence="1">
    <location>
        <begin position="215"/>
        <end position="259"/>
    </location>
</feature>
<organism evidence="4 5">
    <name type="scientific">Pseudonocardia lutea</name>
    <dbReference type="NCBI Taxonomy" id="2172015"/>
    <lineage>
        <taxon>Bacteria</taxon>
        <taxon>Bacillati</taxon>
        <taxon>Actinomycetota</taxon>
        <taxon>Actinomycetes</taxon>
        <taxon>Pseudonocardiales</taxon>
        <taxon>Pseudonocardiaceae</taxon>
        <taxon>Pseudonocardia</taxon>
    </lineage>
</organism>
<proteinExistence type="predicted"/>
<accession>A0ABW1IGD2</accession>
<sequence>MSTTDTLAVPPAPQDPRDPRPRDAAGDAFADAPYSEALYSWSRAHGAYVCPDDPADVPGRKETWRRVGLTAGALVVAAGLAAGLVYGLGYGHDAAPIPADPGLAATAPARHAPVPAHVVPGTGATAGTAGTSANGGSSNGGHVAPPAPPAPSAAIETLQKELGQLNYYEGPVTGVMNAQTTQAITYLQRDAGLPQTGQMNAATQAALARMLATGNNQMNGNSQMNGGNQTNGGSQMNGGDQTNGGGQPNDGKMGGMPGM</sequence>
<feature type="domain" description="Peptidoglycan binding-like" evidence="3">
    <location>
        <begin position="153"/>
        <end position="207"/>
    </location>
</feature>
<comment type="caution">
    <text evidence="4">The sequence shown here is derived from an EMBL/GenBank/DDBJ whole genome shotgun (WGS) entry which is preliminary data.</text>
</comment>
<keyword evidence="2" id="KW-1133">Transmembrane helix</keyword>
<dbReference type="InterPro" id="IPR036365">
    <property type="entry name" value="PGBD-like_sf"/>
</dbReference>
<keyword evidence="2" id="KW-0812">Transmembrane</keyword>
<dbReference type="SUPFAM" id="SSF47090">
    <property type="entry name" value="PGBD-like"/>
    <property type="match status" value="1"/>
</dbReference>
<feature type="compositionally biased region" description="Basic and acidic residues" evidence="1">
    <location>
        <begin position="15"/>
        <end position="25"/>
    </location>
</feature>
<keyword evidence="2" id="KW-0472">Membrane</keyword>
<feature type="transmembrane region" description="Helical" evidence="2">
    <location>
        <begin position="67"/>
        <end position="88"/>
    </location>
</feature>
<evidence type="ECO:0000313" key="4">
    <source>
        <dbReference type="EMBL" id="MFC5952703.1"/>
    </source>
</evidence>
<dbReference type="Proteomes" id="UP001596119">
    <property type="component" value="Unassembled WGS sequence"/>
</dbReference>
<name>A0ABW1IGD2_9PSEU</name>
<dbReference type="InterPro" id="IPR002477">
    <property type="entry name" value="Peptidoglycan-bd-like"/>
</dbReference>
<feature type="compositionally biased region" description="Low complexity" evidence="1">
    <location>
        <begin position="124"/>
        <end position="136"/>
    </location>
</feature>
<evidence type="ECO:0000313" key="5">
    <source>
        <dbReference type="Proteomes" id="UP001596119"/>
    </source>
</evidence>
<evidence type="ECO:0000259" key="3">
    <source>
        <dbReference type="Pfam" id="PF01471"/>
    </source>
</evidence>
<dbReference type="Gene3D" id="1.10.101.10">
    <property type="entry name" value="PGBD-like superfamily/PGBD"/>
    <property type="match status" value="1"/>
</dbReference>
<dbReference type="EMBL" id="JBHSQK010000118">
    <property type="protein sequence ID" value="MFC5952703.1"/>
    <property type="molecule type" value="Genomic_DNA"/>
</dbReference>
<evidence type="ECO:0000256" key="1">
    <source>
        <dbReference type="SAM" id="MobiDB-lite"/>
    </source>
</evidence>
<dbReference type="Pfam" id="PF01471">
    <property type="entry name" value="PG_binding_1"/>
    <property type="match status" value="1"/>
</dbReference>
<protein>
    <submittedName>
        <fullName evidence="4">Peptidoglycan-binding protein</fullName>
    </submittedName>
</protein>
<feature type="compositionally biased region" description="Low complexity" evidence="1">
    <location>
        <begin position="215"/>
        <end position="239"/>
    </location>
</feature>
<feature type="region of interest" description="Disordered" evidence="1">
    <location>
        <begin position="1"/>
        <end position="28"/>
    </location>
</feature>
<feature type="compositionally biased region" description="Gly residues" evidence="1">
    <location>
        <begin position="241"/>
        <end position="259"/>
    </location>
</feature>
<reference evidence="5" key="1">
    <citation type="journal article" date="2019" name="Int. J. Syst. Evol. Microbiol.">
        <title>The Global Catalogue of Microorganisms (GCM) 10K type strain sequencing project: providing services to taxonomists for standard genome sequencing and annotation.</title>
        <authorList>
            <consortium name="The Broad Institute Genomics Platform"/>
            <consortium name="The Broad Institute Genome Sequencing Center for Infectious Disease"/>
            <person name="Wu L."/>
            <person name="Ma J."/>
        </authorList>
    </citation>
    <scope>NUCLEOTIDE SEQUENCE [LARGE SCALE GENOMIC DNA]</scope>
    <source>
        <strain evidence="5">CGMCC 4.7397</strain>
    </source>
</reference>
<gene>
    <name evidence="4" type="ORF">ACFQH9_31035</name>
</gene>
<keyword evidence="5" id="KW-1185">Reference proteome</keyword>
<evidence type="ECO:0000256" key="2">
    <source>
        <dbReference type="SAM" id="Phobius"/>
    </source>
</evidence>
<dbReference type="InterPro" id="IPR036366">
    <property type="entry name" value="PGBDSf"/>
</dbReference>